<dbReference type="STRING" id="1296096.A0A1B9I931"/>
<evidence type="ECO:0000256" key="1">
    <source>
        <dbReference type="SAM" id="MobiDB-lite"/>
    </source>
</evidence>
<proteinExistence type="predicted"/>
<evidence type="ECO:0000313" key="4">
    <source>
        <dbReference type="Proteomes" id="UP000094020"/>
    </source>
</evidence>
<dbReference type="Proteomes" id="UP000094020">
    <property type="component" value="Chromosome 4"/>
</dbReference>
<feature type="compositionally biased region" description="Polar residues" evidence="1">
    <location>
        <begin position="385"/>
        <end position="412"/>
    </location>
</feature>
<reference evidence="2" key="3">
    <citation type="submission" date="2016-07" db="EMBL/GenBank/DDBJ databases">
        <title>Evolution of pathogenesis and genome organization in the Tremellales.</title>
        <authorList>
            <person name="Cuomo C."/>
            <person name="Litvintseva A."/>
            <person name="Heitman J."/>
            <person name="Chen Y."/>
            <person name="Sun S."/>
            <person name="Springer D."/>
            <person name="Dromer F."/>
            <person name="Young S."/>
            <person name="Zeng Q."/>
            <person name="Chapman S."/>
            <person name="Gujja S."/>
            <person name="Saif S."/>
            <person name="Birren B."/>
        </authorList>
    </citation>
    <scope>NUCLEOTIDE SEQUENCE</scope>
    <source>
        <strain evidence="2">CBS 10737</strain>
    </source>
</reference>
<evidence type="ECO:0000313" key="2">
    <source>
        <dbReference type="EMBL" id="OCF52112.1"/>
    </source>
</evidence>
<feature type="region of interest" description="Disordered" evidence="1">
    <location>
        <begin position="358"/>
        <end position="412"/>
    </location>
</feature>
<dbReference type="EMBL" id="KI894008">
    <property type="protein sequence ID" value="OCF52112.1"/>
    <property type="molecule type" value="Genomic_DNA"/>
</dbReference>
<feature type="region of interest" description="Disordered" evidence="1">
    <location>
        <begin position="1"/>
        <end position="166"/>
    </location>
</feature>
<protein>
    <submittedName>
        <fullName evidence="2">Uncharacterized protein</fullName>
    </submittedName>
</protein>
<dbReference type="GeneID" id="30169766"/>
<evidence type="ECO:0000313" key="3">
    <source>
        <dbReference type="EMBL" id="WWC69657.1"/>
    </source>
</evidence>
<feature type="compositionally biased region" description="Polar residues" evidence="1">
    <location>
        <begin position="368"/>
        <end position="377"/>
    </location>
</feature>
<dbReference type="OrthoDB" id="2537650at2759"/>
<organism evidence="2">
    <name type="scientific">Kwoniella pini CBS 10737</name>
    <dbReference type="NCBI Taxonomy" id="1296096"/>
    <lineage>
        <taxon>Eukaryota</taxon>
        <taxon>Fungi</taxon>
        <taxon>Dikarya</taxon>
        <taxon>Basidiomycota</taxon>
        <taxon>Agaricomycotina</taxon>
        <taxon>Tremellomycetes</taxon>
        <taxon>Tremellales</taxon>
        <taxon>Cryptococcaceae</taxon>
        <taxon>Kwoniella</taxon>
    </lineage>
</organism>
<reference evidence="3" key="4">
    <citation type="submission" date="2024-02" db="EMBL/GenBank/DDBJ databases">
        <title>Comparative genomics of Cryptococcus and Kwoniella reveals pathogenesis evolution and contrasting modes of karyotype evolution via chromosome fusion or intercentromeric recombination.</title>
        <authorList>
            <person name="Coelho M.A."/>
            <person name="David-Palma M."/>
            <person name="Shea T."/>
            <person name="Bowers K."/>
            <person name="McGinley-Smith S."/>
            <person name="Mohammad A.W."/>
            <person name="Gnirke A."/>
            <person name="Yurkov A.M."/>
            <person name="Nowrousian M."/>
            <person name="Sun S."/>
            <person name="Cuomo C.A."/>
            <person name="Heitman J."/>
        </authorList>
    </citation>
    <scope>NUCLEOTIDE SEQUENCE</scope>
    <source>
        <strain evidence="3">CBS 10737</strain>
    </source>
</reference>
<sequence>MLGYYSLSRRRSAQKNDPPSPGLPLYSSSINESELPTSPKALKLSASPTSPVAENRITEDGLGSPFSITGPAYPLQSDSNNRPKSKNSLPTLSEHERTENMLHSGGSKVPLISKDFGMKESPKNVNMQEENTKESITSDSFSLLPGDDNSLPKSAIDLPSQGDKESARKISNIFDDPKLLPPPSIHDQYVSKHIKPIAPPDLSSPTLESRPSLNRSTSAPGHPNHSATSPPNQTGLLPSAIPSETSENQKNDDANQPIYEIFNANLSTDGLEMSKKLRGYLDLVLKGQEQVGRMHLSLEGLGMGSRGIWEVGKDNENDKNEEDVKGKIEERQKGIEDIMQRLGEISDTLRNYHQLGTPKLTFPRRNTKPQSPLSAENANRIPRTPNANALGRSTTIAGGTTSPELSKNNRTRAPTLVRSNTAVGDLSPNSIKQQKEKARSPLINTFTQFTSSDDDITVNKKNTDLPPLPLPHDQVNFPTSPPYTGGRKIPFLDMDRIHDQHPRAEDAEGETPTSHHHWFGESPDSKTGKRERKITDSPIEMTFKSRF</sequence>
<feature type="compositionally biased region" description="Polar residues" evidence="1">
    <location>
        <begin position="123"/>
        <end position="141"/>
    </location>
</feature>
<feature type="compositionally biased region" description="Polar residues" evidence="1">
    <location>
        <begin position="76"/>
        <end position="91"/>
    </location>
</feature>
<dbReference type="RefSeq" id="XP_019013331.1">
    <property type="nucleotide sequence ID" value="XM_019153170.1"/>
</dbReference>
<keyword evidence="4" id="KW-1185">Reference proteome</keyword>
<accession>A0A1B9I931</accession>
<dbReference type="KEGG" id="kpin:30169766"/>
<feature type="region of interest" description="Disordered" evidence="1">
    <location>
        <begin position="195"/>
        <end position="254"/>
    </location>
</feature>
<dbReference type="EMBL" id="CP144522">
    <property type="protein sequence ID" value="WWC69657.1"/>
    <property type="molecule type" value="Genomic_DNA"/>
</dbReference>
<reference evidence="3" key="2">
    <citation type="submission" date="2013-07" db="EMBL/GenBank/DDBJ databases">
        <authorList>
            <consortium name="The Broad Institute Genome Sequencing Platform"/>
            <person name="Cuomo C."/>
            <person name="Litvintseva A."/>
            <person name="Chen Y."/>
            <person name="Heitman J."/>
            <person name="Sun S."/>
            <person name="Springer D."/>
            <person name="Dromer F."/>
            <person name="Young S.K."/>
            <person name="Zeng Q."/>
            <person name="Gargeya S."/>
            <person name="Fitzgerald M."/>
            <person name="Abouelleil A."/>
            <person name="Alvarado L."/>
            <person name="Berlin A.M."/>
            <person name="Chapman S.B."/>
            <person name="Dewar J."/>
            <person name="Goldberg J."/>
            <person name="Griggs A."/>
            <person name="Gujja S."/>
            <person name="Hansen M."/>
            <person name="Howarth C."/>
            <person name="Imamovic A."/>
            <person name="Larimer J."/>
            <person name="McCowan C."/>
            <person name="Murphy C."/>
            <person name="Pearson M."/>
            <person name="Priest M."/>
            <person name="Roberts A."/>
            <person name="Saif S."/>
            <person name="Shea T."/>
            <person name="Sykes S."/>
            <person name="Wortman J."/>
            <person name="Nusbaum C."/>
            <person name="Birren B."/>
        </authorList>
    </citation>
    <scope>NUCLEOTIDE SEQUENCE</scope>
    <source>
        <strain evidence="3">CBS 10737</strain>
    </source>
</reference>
<feature type="region of interest" description="Disordered" evidence="1">
    <location>
        <begin position="501"/>
        <end position="547"/>
    </location>
</feature>
<gene>
    <name evidence="2" type="ORF">I206_01397</name>
    <name evidence="3" type="ORF">I206_103600</name>
</gene>
<dbReference type="AlphaFoldDB" id="A0A1B9I931"/>
<feature type="compositionally biased region" description="Polar residues" evidence="1">
    <location>
        <begin position="203"/>
        <end position="246"/>
    </location>
</feature>
<reference evidence="2" key="1">
    <citation type="submission" date="2013-07" db="EMBL/GenBank/DDBJ databases">
        <title>The Genome Sequence of Cryptococcus pinus CBS10737.</title>
        <authorList>
            <consortium name="The Broad Institute Genome Sequencing Platform"/>
            <person name="Cuomo C."/>
            <person name="Litvintseva A."/>
            <person name="Chen Y."/>
            <person name="Heitman J."/>
            <person name="Sun S."/>
            <person name="Springer D."/>
            <person name="Dromer F."/>
            <person name="Young S.K."/>
            <person name="Zeng Q."/>
            <person name="Gargeya S."/>
            <person name="Fitzgerald M."/>
            <person name="Abouelleil A."/>
            <person name="Alvarado L."/>
            <person name="Berlin A.M."/>
            <person name="Chapman S.B."/>
            <person name="Dewar J."/>
            <person name="Goldberg J."/>
            <person name="Griggs A."/>
            <person name="Gujja S."/>
            <person name="Hansen M."/>
            <person name="Howarth C."/>
            <person name="Imamovic A."/>
            <person name="Larimer J."/>
            <person name="McCowan C."/>
            <person name="Murphy C."/>
            <person name="Pearson M."/>
            <person name="Priest M."/>
            <person name="Roberts A."/>
            <person name="Saif S."/>
            <person name="Shea T."/>
            <person name="Sykes S."/>
            <person name="Wortman J."/>
            <person name="Nusbaum C."/>
            <person name="Birren B."/>
        </authorList>
    </citation>
    <scope>NUCLEOTIDE SEQUENCE [LARGE SCALE GENOMIC DNA]</scope>
    <source>
        <strain evidence="2">CBS 10737</strain>
    </source>
</reference>
<name>A0A1B9I931_9TREE</name>